<feature type="binding site" evidence="9">
    <location>
        <position position="86"/>
    </location>
    <ligand>
        <name>Mg(2+)</name>
        <dbReference type="ChEBI" id="CHEBI:18420"/>
    </ligand>
</feature>
<evidence type="ECO:0000256" key="3">
    <source>
        <dbReference type="ARBA" id="ARBA00022723"/>
    </source>
</evidence>
<keyword evidence="3 9" id="KW-0479">Metal-binding</keyword>
<dbReference type="Proteomes" id="UP000094469">
    <property type="component" value="Unassembled WGS sequence"/>
</dbReference>
<gene>
    <name evidence="9" type="primary">selD</name>
    <name evidence="12" type="ORF">BCR24_02300</name>
</gene>
<dbReference type="Gene3D" id="3.90.650.10">
    <property type="entry name" value="PurM-like C-terminal domain"/>
    <property type="match status" value="1"/>
</dbReference>
<proteinExistence type="inferred from homology"/>
<dbReference type="GO" id="GO:0004756">
    <property type="term" value="F:selenide, water dikinase activity"/>
    <property type="evidence" value="ECO:0007669"/>
    <property type="project" value="UniProtKB-UniRule"/>
</dbReference>
<organism evidence="12 13">
    <name type="scientific">Enterococcus ureilyticus</name>
    <dbReference type="NCBI Taxonomy" id="1131292"/>
    <lineage>
        <taxon>Bacteria</taxon>
        <taxon>Bacillati</taxon>
        <taxon>Bacillota</taxon>
        <taxon>Bacilli</taxon>
        <taxon>Lactobacillales</taxon>
        <taxon>Enterococcaceae</taxon>
        <taxon>Enterococcus</taxon>
    </lineage>
</organism>
<dbReference type="STRING" id="1131292.BCR24_02300"/>
<evidence type="ECO:0000256" key="7">
    <source>
        <dbReference type="ARBA" id="ARBA00022842"/>
    </source>
</evidence>
<comment type="cofactor">
    <cofactor evidence="9">
        <name>Mg(2+)</name>
        <dbReference type="ChEBI" id="CHEBI:18420"/>
    </cofactor>
    <text evidence="9">Binds 1 Mg(2+) ion per monomer.</text>
</comment>
<dbReference type="InterPro" id="IPR016188">
    <property type="entry name" value="PurM-like_N"/>
</dbReference>
<dbReference type="PIRSF" id="PIRSF036407">
    <property type="entry name" value="Selenphspht_syn"/>
    <property type="match status" value="1"/>
</dbReference>
<dbReference type="InterPro" id="IPR004536">
    <property type="entry name" value="SPS/SelD"/>
</dbReference>
<evidence type="ECO:0000256" key="1">
    <source>
        <dbReference type="ARBA" id="ARBA00008026"/>
    </source>
</evidence>
<comment type="catalytic activity">
    <reaction evidence="9">
        <text>hydrogenselenide + ATP + H2O = selenophosphate + AMP + phosphate + 2 H(+)</text>
        <dbReference type="Rhea" id="RHEA:18737"/>
        <dbReference type="ChEBI" id="CHEBI:15377"/>
        <dbReference type="ChEBI" id="CHEBI:15378"/>
        <dbReference type="ChEBI" id="CHEBI:16144"/>
        <dbReference type="ChEBI" id="CHEBI:29317"/>
        <dbReference type="ChEBI" id="CHEBI:30616"/>
        <dbReference type="ChEBI" id="CHEBI:43474"/>
        <dbReference type="ChEBI" id="CHEBI:456215"/>
        <dbReference type="EC" id="2.7.9.3"/>
    </reaction>
</comment>
<dbReference type="PANTHER" id="PTHR10256:SF0">
    <property type="entry name" value="INACTIVE SELENIDE, WATER DIKINASE-LIKE PROTEIN-RELATED"/>
    <property type="match status" value="1"/>
</dbReference>
<evidence type="ECO:0000259" key="11">
    <source>
        <dbReference type="Pfam" id="PF02769"/>
    </source>
</evidence>
<dbReference type="Pfam" id="PF02769">
    <property type="entry name" value="AIRS_C"/>
    <property type="match status" value="1"/>
</dbReference>
<feature type="domain" description="PurM-like C-terminal" evidence="11">
    <location>
        <begin position="163"/>
        <end position="336"/>
    </location>
</feature>
<comment type="caution">
    <text evidence="12">The sequence shown here is derived from an EMBL/GenBank/DDBJ whole genome shotgun (WGS) entry which is preliminary data.</text>
</comment>
<dbReference type="FunFam" id="3.30.1330.10:FF:000003">
    <property type="entry name" value="Selenide, water dikinase"/>
    <property type="match status" value="1"/>
</dbReference>
<dbReference type="SUPFAM" id="SSF56042">
    <property type="entry name" value="PurM C-terminal domain-like"/>
    <property type="match status" value="1"/>
</dbReference>
<dbReference type="InterPro" id="IPR036676">
    <property type="entry name" value="PurM-like_C_sf"/>
</dbReference>
<feature type="binding site" description="in other chain" evidence="9">
    <location>
        <begin position="43"/>
        <end position="45"/>
    </location>
    <ligand>
        <name>ATP</name>
        <dbReference type="ChEBI" id="CHEBI:30616"/>
        <note>ligand shared between dimeric partners</note>
    </ligand>
</feature>
<dbReference type="InterPro" id="IPR023061">
    <property type="entry name" value="SelD_I"/>
</dbReference>
<keyword evidence="2 9" id="KW-0808">Transferase</keyword>
<keyword evidence="13" id="KW-1185">Reference proteome</keyword>
<dbReference type="Pfam" id="PF00586">
    <property type="entry name" value="AIRS"/>
    <property type="match status" value="1"/>
</dbReference>
<dbReference type="GO" id="GO:0016260">
    <property type="term" value="P:selenocysteine biosynthetic process"/>
    <property type="evidence" value="ECO:0007669"/>
    <property type="project" value="InterPro"/>
</dbReference>
<keyword evidence="7 9" id="KW-0460">Magnesium</keyword>
<evidence type="ECO:0000313" key="13">
    <source>
        <dbReference type="Proteomes" id="UP000094469"/>
    </source>
</evidence>
<protein>
    <recommendedName>
        <fullName evidence="9">Selenide, water dikinase</fullName>
        <ecNumber evidence="9">2.7.9.3</ecNumber>
    </recommendedName>
    <alternativeName>
        <fullName evidence="9">Selenium donor protein</fullName>
    </alternativeName>
    <alternativeName>
        <fullName evidence="9">Selenophosphate synthase</fullName>
    </alternativeName>
</protein>
<evidence type="ECO:0000259" key="10">
    <source>
        <dbReference type="Pfam" id="PF00586"/>
    </source>
</evidence>
<accession>A0A1E5HCL9</accession>
<feature type="binding site" description="in other chain" evidence="9">
    <location>
        <position position="63"/>
    </location>
    <ligand>
        <name>ATP</name>
        <dbReference type="ChEBI" id="CHEBI:30616"/>
        <note>ligand shared between dimeric partners</note>
    </ligand>
</feature>
<feature type="site" description="Important for catalytic activity" evidence="9">
    <location>
        <position position="16"/>
    </location>
</feature>
<dbReference type="AlphaFoldDB" id="A0A1E5HCL9"/>
<name>A0A1E5HCL9_9ENTE</name>
<keyword evidence="5 9" id="KW-0418">Kinase</keyword>
<dbReference type="NCBIfam" id="NF002098">
    <property type="entry name" value="PRK00943.1"/>
    <property type="match status" value="1"/>
</dbReference>
<feature type="binding site" evidence="9">
    <location>
        <begin position="133"/>
        <end position="135"/>
    </location>
    <ligand>
        <name>ATP</name>
        <dbReference type="ChEBI" id="CHEBI:30616"/>
        <note>ligand shared between dimeric partners</note>
    </ligand>
</feature>
<feature type="binding site" evidence="9">
    <location>
        <position position="221"/>
    </location>
    <ligand>
        <name>Mg(2+)</name>
        <dbReference type="ChEBI" id="CHEBI:18420"/>
    </ligand>
</feature>
<comment type="similarity">
    <text evidence="1 9">Belongs to the selenophosphate synthase 1 family. Class I subfamily.</text>
</comment>
<evidence type="ECO:0000256" key="2">
    <source>
        <dbReference type="ARBA" id="ARBA00022679"/>
    </source>
</evidence>
<dbReference type="EC" id="2.7.9.3" evidence="9"/>
<dbReference type="HAMAP" id="MF_00625">
    <property type="entry name" value="SelD"/>
    <property type="match status" value="1"/>
</dbReference>
<feature type="binding site" description="in other chain" evidence="9">
    <location>
        <position position="86"/>
    </location>
    <ligand>
        <name>ATP</name>
        <dbReference type="ChEBI" id="CHEBI:30616"/>
        <note>ligand shared between dimeric partners</note>
    </ligand>
</feature>
<feature type="binding site" description="in other chain" evidence="9">
    <location>
        <position position="16"/>
    </location>
    <ligand>
        <name>ATP</name>
        <dbReference type="ChEBI" id="CHEBI:30616"/>
        <note>ligand shared between dimeric partners</note>
    </ligand>
</feature>
<dbReference type="GO" id="GO:0000287">
    <property type="term" value="F:magnesium ion binding"/>
    <property type="evidence" value="ECO:0007669"/>
    <property type="project" value="UniProtKB-UniRule"/>
</dbReference>
<comment type="function">
    <text evidence="9">Synthesizes selenophosphate from selenide and ATP.</text>
</comment>
<evidence type="ECO:0000256" key="6">
    <source>
        <dbReference type="ARBA" id="ARBA00022840"/>
    </source>
</evidence>
<evidence type="ECO:0000313" key="12">
    <source>
        <dbReference type="EMBL" id="OEG22689.1"/>
    </source>
</evidence>
<dbReference type="Gene3D" id="3.30.1330.10">
    <property type="entry name" value="PurM-like, N-terminal domain"/>
    <property type="match status" value="1"/>
</dbReference>
<keyword evidence="6 9" id="KW-0067">ATP-binding</keyword>
<evidence type="ECO:0000256" key="4">
    <source>
        <dbReference type="ARBA" id="ARBA00022741"/>
    </source>
</evidence>
<evidence type="ECO:0000256" key="9">
    <source>
        <dbReference type="HAMAP-Rule" id="MF_00625"/>
    </source>
</evidence>
<evidence type="ECO:0000256" key="8">
    <source>
        <dbReference type="ARBA" id="ARBA00023266"/>
    </source>
</evidence>
<dbReference type="GO" id="GO:0005737">
    <property type="term" value="C:cytoplasm"/>
    <property type="evidence" value="ECO:0007669"/>
    <property type="project" value="TreeGrafter"/>
</dbReference>
<keyword evidence="8 9" id="KW-0711">Selenium</keyword>
<dbReference type="InterPro" id="IPR010918">
    <property type="entry name" value="PurM-like_C_dom"/>
</dbReference>
<feature type="binding site" evidence="9">
    <location>
        <position position="46"/>
    </location>
    <ligand>
        <name>Mg(2+)</name>
        <dbReference type="ChEBI" id="CHEBI:18420"/>
    </ligand>
</feature>
<comment type="subunit">
    <text evidence="9">Homodimer.</text>
</comment>
<keyword evidence="4 9" id="KW-0547">Nucleotide-binding</keyword>
<dbReference type="NCBIfam" id="TIGR00476">
    <property type="entry name" value="selD"/>
    <property type="match status" value="1"/>
</dbReference>
<reference evidence="13" key="1">
    <citation type="submission" date="2016-09" db="EMBL/GenBank/DDBJ databases">
        <authorList>
            <person name="Gulvik C.A."/>
        </authorList>
    </citation>
    <scope>NUCLEOTIDE SEQUENCE [LARGE SCALE GENOMIC DNA]</scope>
    <source>
        <strain evidence="13">LMG 26676</strain>
    </source>
</reference>
<dbReference type="GO" id="GO:0005524">
    <property type="term" value="F:ATP binding"/>
    <property type="evidence" value="ECO:0007669"/>
    <property type="project" value="UniProtKB-UniRule"/>
</dbReference>
<dbReference type="EMBL" id="MIKC01000012">
    <property type="protein sequence ID" value="OEG22689.1"/>
    <property type="molecule type" value="Genomic_DNA"/>
</dbReference>
<dbReference type="SUPFAM" id="SSF55326">
    <property type="entry name" value="PurM N-terminal domain-like"/>
    <property type="match status" value="1"/>
</dbReference>
<dbReference type="CDD" id="cd02195">
    <property type="entry name" value="SelD"/>
    <property type="match status" value="1"/>
</dbReference>
<evidence type="ECO:0000256" key="5">
    <source>
        <dbReference type="ARBA" id="ARBA00022777"/>
    </source>
</evidence>
<feature type="active site" evidence="9">
    <location>
        <position position="13"/>
    </location>
</feature>
<dbReference type="InterPro" id="IPR036921">
    <property type="entry name" value="PurM-like_N_sf"/>
</dbReference>
<dbReference type="PANTHER" id="PTHR10256">
    <property type="entry name" value="SELENIDE, WATER DIKINASE"/>
    <property type="match status" value="1"/>
</dbReference>
<sequence length="341" mass="36541">MMNFLSQCTSGGCGAKIGPNDLAGLLSNLPKFSDEKLVVGFDTSDDAAVYQISEQLALISTVDFFSPMVEDPRTFGRIAVANALSDVYAMGGQVLFALNLVCFPEKMEKQVLSEILIGGAEKLKEAKASLAGGHSIYDHEPKYGLAVTGQVDPNKMIHNNTPKIGDSLILTKALGVGLIQSAVRGGMASEETEKVAIASMERLNKYAAETMADFSVNACTDVTGFGLLVHALEMAGDTTTLVIDSEQLPLLPDAYHYAEEFLATAAGQRNREFIGERIDLTSVTPAFQEILFDPQTSGGLLLSVSAQNAAKCLEAIQKNDPVARIIGEVCEREEDQEIIIL</sequence>
<feature type="domain" description="PurM-like N-terminal" evidence="10">
    <location>
        <begin position="45"/>
        <end position="151"/>
    </location>
</feature>